<dbReference type="PANTHER" id="PTHR33048">
    <property type="entry name" value="PTH11-LIKE INTEGRAL MEMBRANE PROTEIN (AFU_ORTHOLOGUE AFUA_5G11245)"/>
    <property type="match status" value="1"/>
</dbReference>
<feature type="domain" description="Rhodopsin" evidence="8">
    <location>
        <begin position="74"/>
        <end position="324"/>
    </location>
</feature>
<feature type="region of interest" description="Disordered" evidence="6">
    <location>
        <begin position="16"/>
        <end position="35"/>
    </location>
</feature>
<comment type="subcellular location">
    <subcellularLocation>
        <location evidence="1">Membrane</location>
        <topology evidence="1">Multi-pass membrane protein</topology>
    </subcellularLocation>
</comment>
<protein>
    <recommendedName>
        <fullName evidence="8">Rhodopsin domain-containing protein</fullName>
    </recommendedName>
</protein>
<dbReference type="Proteomes" id="UP001175000">
    <property type="component" value="Unassembled WGS sequence"/>
</dbReference>
<keyword evidence="2 7" id="KW-0812">Transmembrane</keyword>
<feature type="transmembrane region" description="Helical" evidence="7">
    <location>
        <begin position="57"/>
        <end position="78"/>
    </location>
</feature>
<keyword evidence="10" id="KW-1185">Reference proteome</keyword>
<feature type="transmembrane region" description="Helical" evidence="7">
    <location>
        <begin position="258"/>
        <end position="282"/>
    </location>
</feature>
<proteinExistence type="inferred from homology"/>
<feature type="transmembrane region" description="Helical" evidence="7">
    <location>
        <begin position="133"/>
        <end position="158"/>
    </location>
</feature>
<dbReference type="GO" id="GO:0016020">
    <property type="term" value="C:membrane"/>
    <property type="evidence" value="ECO:0007669"/>
    <property type="project" value="UniProtKB-SubCell"/>
</dbReference>
<gene>
    <name evidence="9" type="ORF">B0T14DRAFT_525735</name>
</gene>
<comment type="similarity">
    <text evidence="5">Belongs to the SAT4 family.</text>
</comment>
<dbReference type="PANTHER" id="PTHR33048:SF47">
    <property type="entry name" value="INTEGRAL MEMBRANE PROTEIN-RELATED"/>
    <property type="match status" value="1"/>
</dbReference>
<feature type="transmembrane region" description="Helical" evidence="7">
    <location>
        <begin position="90"/>
        <end position="113"/>
    </location>
</feature>
<dbReference type="InterPro" id="IPR049326">
    <property type="entry name" value="Rhodopsin_dom_fungi"/>
</dbReference>
<keyword evidence="4 7" id="KW-0472">Membrane</keyword>
<dbReference type="EMBL" id="JAULSU010000005">
    <property type="protein sequence ID" value="KAK0617722.1"/>
    <property type="molecule type" value="Genomic_DNA"/>
</dbReference>
<comment type="caution">
    <text evidence="9">The sequence shown here is derived from an EMBL/GenBank/DDBJ whole genome shotgun (WGS) entry which is preliminary data.</text>
</comment>
<evidence type="ECO:0000256" key="7">
    <source>
        <dbReference type="SAM" id="Phobius"/>
    </source>
</evidence>
<organism evidence="9 10">
    <name type="scientific">Immersiella caudata</name>
    <dbReference type="NCBI Taxonomy" id="314043"/>
    <lineage>
        <taxon>Eukaryota</taxon>
        <taxon>Fungi</taxon>
        <taxon>Dikarya</taxon>
        <taxon>Ascomycota</taxon>
        <taxon>Pezizomycotina</taxon>
        <taxon>Sordariomycetes</taxon>
        <taxon>Sordariomycetidae</taxon>
        <taxon>Sordariales</taxon>
        <taxon>Lasiosphaeriaceae</taxon>
        <taxon>Immersiella</taxon>
    </lineage>
</organism>
<evidence type="ECO:0000313" key="9">
    <source>
        <dbReference type="EMBL" id="KAK0617722.1"/>
    </source>
</evidence>
<evidence type="ECO:0000256" key="4">
    <source>
        <dbReference type="ARBA" id="ARBA00023136"/>
    </source>
</evidence>
<evidence type="ECO:0000256" key="5">
    <source>
        <dbReference type="ARBA" id="ARBA00038359"/>
    </source>
</evidence>
<name>A0AA40BXZ5_9PEZI</name>
<feature type="transmembrane region" description="Helical" evidence="7">
    <location>
        <begin position="219"/>
        <end position="246"/>
    </location>
</feature>
<evidence type="ECO:0000256" key="6">
    <source>
        <dbReference type="SAM" id="MobiDB-lite"/>
    </source>
</evidence>
<evidence type="ECO:0000256" key="2">
    <source>
        <dbReference type="ARBA" id="ARBA00022692"/>
    </source>
</evidence>
<dbReference type="InterPro" id="IPR052337">
    <property type="entry name" value="SAT4-like"/>
</dbReference>
<dbReference type="Pfam" id="PF20684">
    <property type="entry name" value="Fung_rhodopsin"/>
    <property type="match status" value="1"/>
</dbReference>
<feature type="transmembrane region" description="Helical" evidence="7">
    <location>
        <begin position="302"/>
        <end position="323"/>
    </location>
</feature>
<accession>A0AA40BXZ5</accession>
<evidence type="ECO:0000313" key="10">
    <source>
        <dbReference type="Proteomes" id="UP001175000"/>
    </source>
</evidence>
<evidence type="ECO:0000256" key="1">
    <source>
        <dbReference type="ARBA" id="ARBA00004141"/>
    </source>
</evidence>
<reference evidence="9" key="1">
    <citation type="submission" date="2023-06" db="EMBL/GenBank/DDBJ databases">
        <title>Genome-scale phylogeny and comparative genomics of the fungal order Sordariales.</title>
        <authorList>
            <consortium name="Lawrence Berkeley National Laboratory"/>
            <person name="Hensen N."/>
            <person name="Bonometti L."/>
            <person name="Westerberg I."/>
            <person name="Brannstrom I.O."/>
            <person name="Guillou S."/>
            <person name="Cros-Aarteil S."/>
            <person name="Calhoun S."/>
            <person name="Haridas S."/>
            <person name="Kuo A."/>
            <person name="Mondo S."/>
            <person name="Pangilinan J."/>
            <person name="Riley R."/>
            <person name="Labutti K."/>
            <person name="Andreopoulos B."/>
            <person name="Lipzen A."/>
            <person name="Chen C."/>
            <person name="Yanf M."/>
            <person name="Daum C."/>
            <person name="Ng V."/>
            <person name="Clum A."/>
            <person name="Steindorff A."/>
            <person name="Ohm R."/>
            <person name="Martin F."/>
            <person name="Silar P."/>
            <person name="Natvig D."/>
            <person name="Lalanne C."/>
            <person name="Gautier V."/>
            <person name="Ament-Velasquez S.L."/>
            <person name="Kruys A."/>
            <person name="Hutchinson M.I."/>
            <person name="Powell A.J."/>
            <person name="Barry K."/>
            <person name="Miller A.N."/>
            <person name="Grigoriev I.V."/>
            <person name="Debuchy R."/>
            <person name="Gladieux P."/>
            <person name="Thoren M.H."/>
            <person name="Johannesson H."/>
        </authorList>
    </citation>
    <scope>NUCLEOTIDE SEQUENCE</scope>
    <source>
        <strain evidence="9">CBS 606.72</strain>
    </source>
</reference>
<evidence type="ECO:0000259" key="8">
    <source>
        <dbReference type="Pfam" id="PF20684"/>
    </source>
</evidence>
<dbReference type="AlphaFoldDB" id="A0AA40BXZ5"/>
<evidence type="ECO:0000256" key="3">
    <source>
        <dbReference type="ARBA" id="ARBA00022989"/>
    </source>
</evidence>
<feature type="transmembrane region" description="Helical" evidence="7">
    <location>
        <begin position="179"/>
        <end position="199"/>
    </location>
</feature>
<sequence>MLESTEAMLLLGRQATQQQPPPGAPPNGSGAGGPPPGLPPLPEYYRYPPFLNQRAPFLGFTITLLVVSWICSLFRLYIRFFIKRTPGWDDFFIVLTMLTTTMGSVVLCLATDMKLGSPIFFLTGPEIVAILKRFYIISLSYPFSATFIKLALLLQYLATFNRSGAVRMLCKLTIAASTLQGLAFAVMTIFSCWPVHFFWDDKVQGGKCWGFASREPGEFMVAMVTQVVSTAALDMLVFVIPGWVYLKGDEWQSRKGRWSLVGLLGLGSAAMICSLWRVVYVIQLKDKAPFDPVWNTATIMGLASYELHLAAICAALPILWPVLKEKWDRIFVTYEVTVTEDYGAFRSRKEATDIELQSVPASINDTQTDRWEPFMGDETTGLGENTTAVVAEKRTKKMKDMFRRSLSRGPPGSEKLP</sequence>
<keyword evidence="3 7" id="KW-1133">Transmembrane helix</keyword>